<evidence type="ECO:0008006" key="4">
    <source>
        <dbReference type="Google" id="ProtNLM"/>
    </source>
</evidence>
<dbReference type="CDD" id="cd02440">
    <property type="entry name" value="AdoMet_MTases"/>
    <property type="match status" value="1"/>
</dbReference>
<dbReference type="InterPro" id="IPR019410">
    <property type="entry name" value="Methyltransf_16"/>
</dbReference>
<reference evidence="2 3" key="1">
    <citation type="submission" date="2019-01" db="EMBL/GenBank/DDBJ databases">
        <authorList>
            <person name="Ferrante I. M."/>
        </authorList>
    </citation>
    <scope>NUCLEOTIDE SEQUENCE [LARGE SCALE GENOMIC DNA]</scope>
    <source>
        <strain evidence="2 3">B856</strain>
    </source>
</reference>
<dbReference type="AlphaFoldDB" id="A0A448YVS3"/>
<feature type="non-terminal residue" evidence="2">
    <location>
        <position position="233"/>
    </location>
</feature>
<feature type="compositionally biased region" description="Basic and acidic residues" evidence="1">
    <location>
        <begin position="88"/>
        <end position="106"/>
    </location>
</feature>
<dbReference type="InterPro" id="IPR029063">
    <property type="entry name" value="SAM-dependent_MTases_sf"/>
</dbReference>
<name>A0A448YVS3_9STRA</name>
<evidence type="ECO:0000256" key="1">
    <source>
        <dbReference type="SAM" id="MobiDB-lite"/>
    </source>
</evidence>
<gene>
    <name evidence="2" type="ORF">PSNMU_V1.4_AUG-EV-PASAV3_0005660</name>
</gene>
<proteinExistence type="predicted"/>
<dbReference type="Pfam" id="PF10294">
    <property type="entry name" value="Methyltransf_16"/>
    <property type="match status" value="1"/>
</dbReference>
<dbReference type="SUPFAM" id="SSF53335">
    <property type="entry name" value="S-adenosyl-L-methionine-dependent methyltransferases"/>
    <property type="match status" value="1"/>
</dbReference>
<sequence>MKGLPGAAHPTAKAFFDALDRYNQERHEPGAGAGHEEAGGPGPSVSESLRRKTQQLGWRNRHSQNEHYPITVLQRTPTPGQTKTKNGGNDDRGGADRNQNRDKDGEPQSQPLHRLRSRSFSVRQVQRGEVEGTYGTGATVWPAALVLVKYLERVANDGGGDTALPDPCDVRGKHVLDLGAGTGVTSIAAALLGAASVVCTDGEESVVRLARDNVRAAGRELARSATGRDSGEN</sequence>
<dbReference type="Gene3D" id="3.40.50.150">
    <property type="entry name" value="Vaccinia Virus protein VP39"/>
    <property type="match status" value="1"/>
</dbReference>
<dbReference type="OrthoDB" id="413520at2759"/>
<evidence type="ECO:0000313" key="2">
    <source>
        <dbReference type="EMBL" id="VEU33875.1"/>
    </source>
</evidence>
<organism evidence="2 3">
    <name type="scientific">Pseudo-nitzschia multistriata</name>
    <dbReference type="NCBI Taxonomy" id="183589"/>
    <lineage>
        <taxon>Eukaryota</taxon>
        <taxon>Sar</taxon>
        <taxon>Stramenopiles</taxon>
        <taxon>Ochrophyta</taxon>
        <taxon>Bacillariophyta</taxon>
        <taxon>Bacillariophyceae</taxon>
        <taxon>Bacillariophycidae</taxon>
        <taxon>Bacillariales</taxon>
        <taxon>Bacillariaceae</taxon>
        <taxon>Pseudo-nitzschia</taxon>
    </lineage>
</organism>
<evidence type="ECO:0000313" key="3">
    <source>
        <dbReference type="Proteomes" id="UP000291116"/>
    </source>
</evidence>
<feature type="compositionally biased region" description="Basic and acidic residues" evidence="1">
    <location>
        <begin position="18"/>
        <end position="38"/>
    </location>
</feature>
<feature type="compositionally biased region" description="Polar residues" evidence="1">
    <location>
        <begin position="73"/>
        <end position="85"/>
    </location>
</feature>
<accession>A0A448YVS3</accession>
<keyword evidence="3" id="KW-1185">Reference proteome</keyword>
<dbReference type="PANTHER" id="PTHR14614">
    <property type="entry name" value="HEPATOCELLULAR CARCINOMA-ASSOCIATED ANTIGEN"/>
    <property type="match status" value="1"/>
</dbReference>
<dbReference type="Proteomes" id="UP000291116">
    <property type="component" value="Unassembled WGS sequence"/>
</dbReference>
<feature type="region of interest" description="Disordered" evidence="1">
    <location>
        <begin position="1"/>
        <end position="119"/>
    </location>
</feature>
<dbReference type="EMBL" id="CAACVS010000011">
    <property type="protein sequence ID" value="VEU33875.1"/>
    <property type="molecule type" value="Genomic_DNA"/>
</dbReference>
<protein>
    <recommendedName>
        <fullName evidence="4">Methyltransferase small domain-containing protein</fullName>
    </recommendedName>
</protein>